<sequence>MSQLTVLRSYALKSNPATLPPSVLLSHSETSVTLFDAFPKSIFHFLILPRPQPSLSIFDLANLSSLLKCDNSKAKSVLLTMKEEAQSVKDMIESEMMKRYGFKWGIWTGFHAVPSMEHLHLHVLSNDLCSPRMRKKQHYQSFHPKHGFFLHLDDVLSWFDAEPSYYDTVSQLKKSQYEPLLKGDFECWKCERVIANMPALKSHLQEEWDKEMQRETAKLKRKQKSPDLPTAKGTDALETVPKERRSPDAA</sequence>
<dbReference type="GO" id="GO:0003725">
    <property type="term" value="F:double-stranded RNA binding"/>
    <property type="evidence" value="ECO:0007669"/>
    <property type="project" value="TreeGrafter"/>
</dbReference>
<dbReference type="Pfam" id="PF16278">
    <property type="entry name" value="zf-C2HE"/>
    <property type="match status" value="1"/>
</dbReference>
<dbReference type="OrthoDB" id="3512845at2759"/>
<dbReference type="RefSeq" id="XP_007321849.1">
    <property type="nucleotide sequence ID" value="XM_007321787.1"/>
</dbReference>
<dbReference type="Pfam" id="PF11969">
    <property type="entry name" value="DcpS_C"/>
    <property type="match status" value="1"/>
</dbReference>
<proteinExistence type="predicted"/>
<dbReference type="GeneID" id="18809580"/>
<accession>F8P625</accession>
<evidence type="ECO:0000256" key="1">
    <source>
        <dbReference type="SAM" id="MobiDB-lite"/>
    </source>
</evidence>
<dbReference type="InterPro" id="IPR032566">
    <property type="entry name" value="Znf-C2HE"/>
</dbReference>
<feature type="region of interest" description="Disordered" evidence="1">
    <location>
        <begin position="207"/>
        <end position="250"/>
    </location>
</feature>
<dbReference type="GO" id="GO:0030983">
    <property type="term" value="F:mismatched DNA binding"/>
    <property type="evidence" value="ECO:0007669"/>
    <property type="project" value="TreeGrafter"/>
</dbReference>
<name>F8P625_SERL9</name>
<dbReference type="SUPFAM" id="SSF54197">
    <property type="entry name" value="HIT-like"/>
    <property type="match status" value="1"/>
</dbReference>
<dbReference type="InterPro" id="IPR036265">
    <property type="entry name" value="HIT-like_sf"/>
</dbReference>
<dbReference type="PANTHER" id="PTHR12486">
    <property type="entry name" value="APRATAXIN-RELATED"/>
    <property type="match status" value="1"/>
</dbReference>
<dbReference type="GO" id="GO:0000012">
    <property type="term" value="P:single strand break repair"/>
    <property type="evidence" value="ECO:0007669"/>
    <property type="project" value="TreeGrafter"/>
</dbReference>
<dbReference type="GO" id="GO:1990165">
    <property type="term" value="F:single-strand break-containing DNA binding"/>
    <property type="evidence" value="ECO:0007669"/>
    <property type="project" value="TreeGrafter"/>
</dbReference>
<dbReference type="Proteomes" id="UP000008064">
    <property type="component" value="Unassembled WGS sequence"/>
</dbReference>
<dbReference type="Gene3D" id="3.30.428.10">
    <property type="entry name" value="HIT-like"/>
    <property type="match status" value="1"/>
</dbReference>
<feature type="domain" description="Aprataxin C2HE/C2H2/C2HC zinc finger" evidence="2">
    <location>
        <begin position="146"/>
        <end position="210"/>
    </location>
</feature>
<organism>
    <name type="scientific">Serpula lacrymans var. lacrymans (strain S7.9)</name>
    <name type="common">Dry rot fungus</name>
    <dbReference type="NCBI Taxonomy" id="578457"/>
    <lineage>
        <taxon>Eukaryota</taxon>
        <taxon>Fungi</taxon>
        <taxon>Dikarya</taxon>
        <taxon>Basidiomycota</taxon>
        <taxon>Agaricomycotina</taxon>
        <taxon>Agaricomycetes</taxon>
        <taxon>Agaricomycetidae</taxon>
        <taxon>Boletales</taxon>
        <taxon>Coniophorineae</taxon>
        <taxon>Serpulaceae</taxon>
        <taxon>Serpula</taxon>
    </lineage>
</organism>
<gene>
    <name evidence="3" type="ORF">SERLADRAFT_357670</name>
</gene>
<dbReference type="GO" id="GO:0003697">
    <property type="term" value="F:single-stranded DNA binding"/>
    <property type="evidence" value="ECO:0007669"/>
    <property type="project" value="TreeGrafter"/>
</dbReference>
<dbReference type="HOGENOM" id="CLU_066882_1_1_1"/>
<dbReference type="KEGG" id="sla:SERLADRAFT_357670"/>
<dbReference type="GO" id="GO:0005634">
    <property type="term" value="C:nucleus"/>
    <property type="evidence" value="ECO:0007669"/>
    <property type="project" value="TreeGrafter"/>
</dbReference>
<dbReference type="EMBL" id="GL945439">
    <property type="protein sequence ID" value="EGO20892.1"/>
    <property type="molecule type" value="Genomic_DNA"/>
</dbReference>
<protein>
    <recommendedName>
        <fullName evidence="2">Aprataxin C2HE/C2H2/C2HC zinc finger domain-containing protein</fullName>
    </recommendedName>
</protein>
<dbReference type="GO" id="GO:0033699">
    <property type="term" value="F:DNA 5'-adenosine monophosphate hydrolase activity"/>
    <property type="evidence" value="ECO:0007669"/>
    <property type="project" value="TreeGrafter"/>
</dbReference>
<dbReference type="PANTHER" id="PTHR12486:SF4">
    <property type="entry name" value="APRATAXIN"/>
    <property type="match status" value="1"/>
</dbReference>
<reference evidence="3" key="1">
    <citation type="submission" date="2011-04" db="EMBL/GenBank/DDBJ databases">
        <title>Evolution of plant cell wall degrading machinery underlies the functional diversity of forest fungi.</title>
        <authorList>
            <consortium name="US DOE Joint Genome Institute (JGI-PGF)"/>
            <person name="Eastwood D.C."/>
            <person name="Floudas D."/>
            <person name="Binder M."/>
            <person name="Majcherczyk A."/>
            <person name="Schneider P."/>
            <person name="Aerts A."/>
            <person name="Asiegbu F.O."/>
            <person name="Baker S.E."/>
            <person name="Barry K."/>
            <person name="Bendiksby M."/>
            <person name="Blumentritt M."/>
            <person name="Coutinho P.M."/>
            <person name="Cullen D."/>
            <person name="Cullen D."/>
            <person name="Gathman A."/>
            <person name="Goodell B."/>
            <person name="Henrissat B."/>
            <person name="Ihrmark K."/>
            <person name="Kauserud H."/>
            <person name="Kohler A."/>
            <person name="LaButti K."/>
            <person name="Lapidus A."/>
            <person name="Lavin J.L."/>
            <person name="Lee Y.-H."/>
            <person name="Lindquist E."/>
            <person name="Lilly W."/>
            <person name="Lucas S."/>
            <person name="Morin E."/>
            <person name="Murat C."/>
            <person name="Oguiza J.A."/>
            <person name="Park J."/>
            <person name="Pisabarro A.G."/>
            <person name="Riley R."/>
            <person name="Rosling A."/>
            <person name="Salamov A."/>
            <person name="Schmidt O."/>
            <person name="Schmutz J."/>
            <person name="Skrede I."/>
            <person name="Stenlid J."/>
            <person name="Wiebenga A."/>
            <person name="Xie X."/>
            <person name="Kues U."/>
            <person name="Hibbett D.S."/>
            <person name="Hoffmeister D."/>
            <person name="Hogberg N."/>
            <person name="Martin F."/>
            <person name="Grigoriev I.V."/>
            <person name="Watkinson S.C."/>
        </authorList>
    </citation>
    <scope>NUCLEOTIDE SEQUENCE</scope>
    <source>
        <strain evidence="3">S7.9</strain>
    </source>
</reference>
<evidence type="ECO:0000313" key="3">
    <source>
        <dbReference type="EMBL" id="EGO20892.1"/>
    </source>
</evidence>
<feature type="compositionally biased region" description="Basic and acidic residues" evidence="1">
    <location>
        <begin position="207"/>
        <end position="218"/>
    </location>
</feature>
<feature type="compositionally biased region" description="Basic and acidic residues" evidence="1">
    <location>
        <begin position="240"/>
        <end position="250"/>
    </location>
</feature>
<dbReference type="AlphaFoldDB" id="F8P625"/>
<evidence type="ECO:0000259" key="2">
    <source>
        <dbReference type="Pfam" id="PF16278"/>
    </source>
</evidence>